<feature type="binding site" evidence="5">
    <location>
        <position position="344"/>
    </location>
    <ligand>
        <name>substrate</name>
    </ligand>
</feature>
<protein>
    <recommendedName>
        <fullName evidence="5 6">Diaminopimelate decarboxylase</fullName>
        <shortName evidence="5">DAP decarboxylase</shortName>
        <shortName evidence="5">DAPDC</shortName>
        <ecNumber evidence="5 6">4.1.1.20</ecNumber>
    </recommendedName>
</protein>
<evidence type="ECO:0000313" key="9">
    <source>
        <dbReference type="EMBL" id="MFD1676748.1"/>
    </source>
</evidence>
<feature type="binding site" evidence="5">
    <location>
        <begin position="300"/>
        <end position="303"/>
    </location>
    <ligand>
        <name>pyridoxal 5'-phosphate</name>
        <dbReference type="ChEBI" id="CHEBI:597326"/>
    </ligand>
</feature>
<feature type="binding site" evidence="5">
    <location>
        <position position="259"/>
    </location>
    <ligand>
        <name>pyridoxal 5'-phosphate</name>
        <dbReference type="ChEBI" id="CHEBI:597326"/>
    </ligand>
</feature>
<comment type="function">
    <text evidence="5">Specifically catalyzes the decarboxylation of meso-diaminopimelate (meso-DAP) to L-lysine.</text>
</comment>
<dbReference type="PRINTS" id="PR01179">
    <property type="entry name" value="ODADCRBXLASE"/>
</dbReference>
<evidence type="ECO:0000259" key="8">
    <source>
        <dbReference type="Pfam" id="PF02784"/>
    </source>
</evidence>
<dbReference type="NCBIfam" id="TIGR01048">
    <property type="entry name" value="lysA"/>
    <property type="match status" value="1"/>
</dbReference>
<feature type="modified residue" description="N6-(pyridoxal phosphate)lysine" evidence="5">
    <location>
        <position position="78"/>
    </location>
</feature>
<comment type="pathway">
    <text evidence="5 7">Amino-acid biosynthesis; L-lysine biosynthesis via DAP pathway; L-lysine from DL-2,6-diaminopimelate: step 1/1.</text>
</comment>
<dbReference type="GO" id="GO:0008836">
    <property type="term" value="F:diaminopimelate decarboxylase activity"/>
    <property type="evidence" value="ECO:0007669"/>
    <property type="project" value="UniProtKB-EC"/>
</dbReference>
<feature type="binding site" evidence="5">
    <location>
        <position position="400"/>
    </location>
    <ligand>
        <name>substrate</name>
    </ligand>
</feature>
<evidence type="ECO:0000256" key="1">
    <source>
        <dbReference type="ARBA" id="ARBA00001933"/>
    </source>
</evidence>
<dbReference type="EMBL" id="JBHUCX010000075">
    <property type="protein sequence ID" value="MFD1676748.1"/>
    <property type="molecule type" value="Genomic_DNA"/>
</dbReference>
<name>A0ABW4JNN4_9BACL</name>
<evidence type="ECO:0000256" key="2">
    <source>
        <dbReference type="ARBA" id="ARBA00022793"/>
    </source>
</evidence>
<feature type="binding site" evidence="5">
    <location>
        <position position="340"/>
    </location>
    <ligand>
        <name>substrate</name>
    </ligand>
</feature>
<sequence>MSQQEVTQQPVWTQLPEHVEIRDNHHLYIADCDTVALADTYGTPLIVYDEQLLRQTIQSFHQAFQRLQVPYQISYASKAFCTIAMCQLVYEEGCGIDVVSGGELYTALTSGVPASAIHLHGNNKTSEEIRYAVESGIGAIIVDNFYELALLQEIAAEKQKNVNILLRISPGVEAHTHEYIATGGQDSKFGFDLASEQAREAIVQLSDMPNLICTGLHAHIGSQIFDAEGFAVSVERLAALYAYGCERGLPFQVLNVGGGFGIRYTDEDAPPVAQTIEGIVAAARAAFAQYGLILPTIWIEPGRSIAGPAGVTLYRVGSQKRIPDTRNYLAVDGGMTDNPRLALYGAKYHAVYANRADAPAQDTWSVAGKCCESGDMLIWDAPLPNPQPGDVLAVFATGAYNYSMASHYNRIAKPAVVFARAGQAQVVVERETWADLLRQDRPLQR</sequence>
<dbReference type="EC" id="4.1.1.20" evidence="5 6"/>
<dbReference type="Pfam" id="PF02784">
    <property type="entry name" value="Orn_Arg_deC_N"/>
    <property type="match status" value="1"/>
</dbReference>
<dbReference type="SUPFAM" id="SSF51419">
    <property type="entry name" value="PLP-binding barrel"/>
    <property type="match status" value="1"/>
</dbReference>
<keyword evidence="4 5" id="KW-0456">Lyase</keyword>
<dbReference type="InterPro" id="IPR002986">
    <property type="entry name" value="DAP_deCOOHase_LysA"/>
</dbReference>
<keyword evidence="2 5" id="KW-0210">Decarboxylase</keyword>
<accession>A0ABW4JNN4</accession>
<comment type="similarity">
    <text evidence="5">Belongs to the Orn/Lys/Arg decarboxylase class-II family. LysA subfamily.</text>
</comment>
<feature type="domain" description="Orn/DAP/Arg decarboxylase 2 N-terminal" evidence="8">
    <location>
        <begin position="57"/>
        <end position="306"/>
    </location>
</feature>
<dbReference type="SUPFAM" id="SSF50621">
    <property type="entry name" value="Alanine racemase C-terminal domain-like"/>
    <property type="match status" value="1"/>
</dbReference>
<feature type="binding site" evidence="5">
    <location>
        <position position="303"/>
    </location>
    <ligand>
        <name>substrate</name>
    </ligand>
</feature>
<evidence type="ECO:0000256" key="7">
    <source>
        <dbReference type="RuleBase" id="RU003738"/>
    </source>
</evidence>
<dbReference type="InterPro" id="IPR009006">
    <property type="entry name" value="Ala_racemase/Decarboxylase_C"/>
</dbReference>
<evidence type="ECO:0000256" key="4">
    <source>
        <dbReference type="ARBA" id="ARBA00023239"/>
    </source>
</evidence>
<keyword evidence="3 5" id="KW-0663">Pyridoxal phosphate</keyword>
<dbReference type="InterPro" id="IPR029066">
    <property type="entry name" value="PLP-binding_barrel"/>
</dbReference>
<comment type="caution">
    <text evidence="9">The sequence shown here is derived from an EMBL/GenBank/DDBJ whole genome shotgun (WGS) entry which is preliminary data.</text>
</comment>
<dbReference type="Proteomes" id="UP001597079">
    <property type="component" value="Unassembled WGS sequence"/>
</dbReference>
<comment type="catalytic activity">
    <reaction evidence="5 7">
        <text>meso-2,6-diaminopimelate + H(+) = L-lysine + CO2</text>
        <dbReference type="Rhea" id="RHEA:15101"/>
        <dbReference type="ChEBI" id="CHEBI:15378"/>
        <dbReference type="ChEBI" id="CHEBI:16526"/>
        <dbReference type="ChEBI" id="CHEBI:32551"/>
        <dbReference type="ChEBI" id="CHEBI:57791"/>
        <dbReference type="EC" id="4.1.1.20"/>
    </reaction>
</comment>
<dbReference type="PRINTS" id="PR01181">
    <property type="entry name" value="DAPDCRBXLASE"/>
</dbReference>
<keyword evidence="5" id="KW-0028">Amino-acid biosynthesis</keyword>
<dbReference type="InterPro" id="IPR000183">
    <property type="entry name" value="Orn/DAP/Arg_de-COase"/>
</dbReference>
<dbReference type="CDD" id="cd06828">
    <property type="entry name" value="PLPDE_III_DapDC"/>
    <property type="match status" value="1"/>
</dbReference>
<reference evidence="10" key="1">
    <citation type="journal article" date="2019" name="Int. J. Syst. Evol. Microbiol.">
        <title>The Global Catalogue of Microorganisms (GCM) 10K type strain sequencing project: providing services to taxonomists for standard genome sequencing and annotation.</title>
        <authorList>
            <consortium name="The Broad Institute Genomics Platform"/>
            <consortium name="The Broad Institute Genome Sequencing Center for Infectious Disease"/>
            <person name="Wu L."/>
            <person name="Ma J."/>
        </authorList>
    </citation>
    <scope>NUCLEOTIDE SEQUENCE [LARGE SCALE GENOMIC DNA]</scope>
    <source>
        <strain evidence="10">CGMCC 1.12286</strain>
    </source>
</reference>
<evidence type="ECO:0000256" key="5">
    <source>
        <dbReference type="HAMAP-Rule" id="MF_02120"/>
    </source>
</evidence>
<dbReference type="RefSeq" id="WP_377944657.1">
    <property type="nucleotide sequence ID" value="NZ_JBHUCX010000075.1"/>
</dbReference>
<dbReference type="InterPro" id="IPR022644">
    <property type="entry name" value="De-COase2_N"/>
</dbReference>
<comment type="cofactor">
    <cofactor evidence="1 5 7">
        <name>pyridoxal 5'-phosphate</name>
        <dbReference type="ChEBI" id="CHEBI:597326"/>
    </cofactor>
</comment>
<dbReference type="Gene3D" id="3.20.20.10">
    <property type="entry name" value="Alanine racemase"/>
    <property type="match status" value="1"/>
</dbReference>
<organism evidence="9 10">
    <name type="scientific">Alicyclobacillus fodiniaquatilis</name>
    <dbReference type="NCBI Taxonomy" id="1661150"/>
    <lineage>
        <taxon>Bacteria</taxon>
        <taxon>Bacillati</taxon>
        <taxon>Bacillota</taxon>
        <taxon>Bacilli</taxon>
        <taxon>Bacillales</taxon>
        <taxon>Alicyclobacillaceae</taxon>
        <taxon>Alicyclobacillus</taxon>
    </lineage>
</organism>
<keyword evidence="5 7" id="KW-0457">Lysine biosynthesis</keyword>
<comment type="subunit">
    <text evidence="5">Homodimer.</text>
</comment>
<evidence type="ECO:0000313" key="10">
    <source>
        <dbReference type="Proteomes" id="UP001597079"/>
    </source>
</evidence>
<feature type="binding site" evidence="5">
    <location>
        <position position="372"/>
    </location>
    <ligand>
        <name>substrate</name>
    </ligand>
</feature>
<keyword evidence="10" id="KW-1185">Reference proteome</keyword>
<dbReference type="PANTHER" id="PTHR43727:SF2">
    <property type="entry name" value="GROUP IV DECARBOXYLASE"/>
    <property type="match status" value="1"/>
</dbReference>
<dbReference type="PANTHER" id="PTHR43727">
    <property type="entry name" value="DIAMINOPIMELATE DECARBOXYLASE"/>
    <property type="match status" value="1"/>
</dbReference>
<feature type="binding site" evidence="5">
    <location>
        <position position="400"/>
    </location>
    <ligand>
        <name>pyridoxal 5'-phosphate</name>
        <dbReference type="ChEBI" id="CHEBI:597326"/>
    </ligand>
</feature>
<proteinExistence type="inferred from homology"/>
<gene>
    <name evidence="5 9" type="primary">lysA</name>
    <name evidence="9" type="ORF">ACFSB2_18915</name>
</gene>
<evidence type="ECO:0000256" key="6">
    <source>
        <dbReference type="NCBIfam" id="TIGR01048"/>
    </source>
</evidence>
<evidence type="ECO:0000256" key="3">
    <source>
        <dbReference type="ARBA" id="ARBA00022898"/>
    </source>
</evidence>
<dbReference type="Gene3D" id="2.40.37.10">
    <property type="entry name" value="Lyase, Ornithine Decarboxylase, Chain A, domain 1"/>
    <property type="match status" value="1"/>
</dbReference>
<dbReference type="HAMAP" id="MF_02120">
    <property type="entry name" value="LysA"/>
    <property type="match status" value="1"/>
</dbReference>